<dbReference type="Proteomes" id="UP000220836">
    <property type="component" value="Unassembled WGS sequence"/>
</dbReference>
<organism evidence="2 3">
    <name type="scientific">Pelagimonas varians</name>
    <dbReference type="NCBI Taxonomy" id="696760"/>
    <lineage>
        <taxon>Bacteria</taxon>
        <taxon>Pseudomonadati</taxon>
        <taxon>Pseudomonadota</taxon>
        <taxon>Alphaproteobacteria</taxon>
        <taxon>Rhodobacterales</taxon>
        <taxon>Roseobacteraceae</taxon>
        <taxon>Pelagimonas</taxon>
    </lineage>
</organism>
<keyword evidence="3" id="KW-1185">Reference proteome</keyword>
<accession>A0A238KMR5</accession>
<evidence type="ECO:0000256" key="1">
    <source>
        <dbReference type="SAM" id="Phobius"/>
    </source>
</evidence>
<feature type="transmembrane region" description="Helical" evidence="1">
    <location>
        <begin position="101"/>
        <end position="129"/>
    </location>
</feature>
<feature type="transmembrane region" description="Helical" evidence="1">
    <location>
        <begin position="20"/>
        <end position="41"/>
    </location>
</feature>
<keyword evidence="1" id="KW-0812">Transmembrane</keyword>
<evidence type="ECO:0000313" key="2">
    <source>
        <dbReference type="EMBL" id="SMX44179.1"/>
    </source>
</evidence>
<feature type="transmembrane region" description="Helical" evidence="1">
    <location>
        <begin position="247"/>
        <end position="268"/>
    </location>
</feature>
<dbReference type="AlphaFoldDB" id="A0A238KMR5"/>
<keyword evidence="1" id="KW-0472">Membrane</keyword>
<dbReference type="PANTHER" id="PTHR43471:SF1">
    <property type="entry name" value="ABC TRANSPORTER PERMEASE PROTEIN NOSY-RELATED"/>
    <property type="match status" value="1"/>
</dbReference>
<dbReference type="OrthoDB" id="9805862at2"/>
<feature type="transmembrane region" description="Helical" evidence="1">
    <location>
        <begin position="61"/>
        <end position="80"/>
    </location>
</feature>
<dbReference type="Pfam" id="PF12679">
    <property type="entry name" value="ABC2_membrane_2"/>
    <property type="match status" value="1"/>
</dbReference>
<name>A0A238KMR5_9RHOB</name>
<dbReference type="GO" id="GO:0005886">
    <property type="term" value="C:plasma membrane"/>
    <property type="evidence" value="ECO:0007669"/>
    <property type="project" value="UniProtKB-SubCell"/>
</dbReference>
<feature type="transmembrane region" description="Helical" evidence="1">
    <location>
        <begin position="177"/>
        <end position="197"/>
    </location>
</feature>
<proteinExistence type="predicted"/>
<dbReference type="PANTHER" id="PTHR43471">
    <property type="entry name" value="ABC TRANSPORTER PERMEASE"/>
    <property type="match status" value="1"/>
</dbReference>
<dbReference type="RefSeq" id="WP_097805289.1">
    <property type="nucleotide sequence ID" value="NZ_CBDIHF020000003.1"/>
</dbReference>
<reference evidence="2 3" key="1">
    <citation type="submission" date="2017-05" db="EMBL/GenBank/DDBJ databases">
        <authorList>
            <person name="Song R."/>
            <person name="Chenine A.L."/>
            <person name="Ruprecht R.M."/>
        </authorList>
    </citation>
    <scope>NUCLEOTIDE SEQUENCE [LARGE SCALE GENOMIC DNA]</scope>
    <source>
        <strain evidence="2 3">CECT 8663</strain>
    </source>
</reference>
<gene>
    <name evidence="2" type="ORF">PEV8663_02809</name>
</gene>
<dbReference type="EMBL" id="FXYH01000010">
    <property type="protein sequence ID" value="SMX44179.1"/>
    <property type="molecule type" value="Genomic_DNA"/>
</dbReference>
<protein>
    <submittedName>
        <fullName evidence="2">ABC-2 family transporter protein</fullName>
    </submittedName>
</protein>
<evidence type="ECO:0000313" key="3">
    <source>
        <dbReference type="Proteomes" id="UP000220836"/>
    </source>
</evidence>
<dbReference type="GO" id="GO:0140359">
    <property type="term" value="F:ABC-type transporter activity"/>
    <property type="evidence" value="ECO:0007669"/>
    <property type="project" value="InterPro"/>
</dbReference>
<keyword evidence="1" id="KW-1133">Transmembrane helix</keyword>
<feature type="transmembrane region" description="Helical" evidence="1">
    <location>
        <begin position="141"/>
        <end position="165"/>
    </location>
</feature>
<sequence length="273" mass="28081">MNRAFAIAACEMRILQRNLWLVVATVIMVLFALALTFAGSAPTGSLGVDMLTVSVASMTTLSVYLAPLLALMISFDAIAGDADRGSLALLLSYPASRGEVLLGKFMAHLSALAIAMVIGFGSAGAVAAWSGGAGTESLIALARLIVTSIILGAVFVTLGYFISSLASSSTAAAGMSAGLWLIFVVLYDLGLLGAVVMDQGGSFTQTLFPWLMVANPADAFRVWNIAGSDSVALTSGMTGAASALPVWAAPVSLLLWPLIGFGAARLAFQRIEP</sequence>